<keyword evidence="5" id="KW-0732">Signal</keyword>
<dbReference type="GO" id="GO:0005324">
    <property type="term" value="F:long-chain fatty acid transmembrane transporter activity"/>
    <property type="evidence" value="ECO:0007669"/>
    <property type="project" value="TreeGrafter"/>
</dbReference>
<dbReference type="Pfam" id="PF00501">
    <property type="entry name" value="AMP-binding"/>
    <property type="match status" value="1"/>
</dbReference>
<sequence length="687" mass="76977">MVLLPALATAAGATVAARWLDKRYAISTDLEQIRGMRQMRDFYMKLASEHGDDDWSFYHVLHSTYGTNDLKEAFVFEDRSWTYGELRGEIGRLAETFRSIGIGNRTVVGMYVNNSVEFIVSWFALYKLGAIPAPVNTAVTRDPFRHCLTISAAEYFITTYELWDAAARSLGLADEADVGRLPGLKSVIIYDYDSYPKSTTVPLINADAVLAQSTLPPFVPSMADFPKQDRPKIGQGDASCYLFTSGTTGMPKAAVWPAAYSLMTLANKRWPYMHDEPRRFYICMPMFHGSAAFACLPGTFANSGTVILARRFSVSRFWHDCRHYNANSVLYIGEMIRYLVQAPPDPHFPDPKTMHNVKICYGLGLSPHAWKTLREKFGIPWIIEYYSASEAPTSILNSNKSNDEGVGYVARWGPLMRSKWFGQDGLYILKTDPEMTEPIRNKAGFCVQADLGEKGEAIARIESPLRRSHDYVGESGEEATRKKMLHDVFKKGDLFVRLGDSLSINKRGWVKFHDRLGDTFRAKGHNISTTEVEIAFTKHPRVLGANVYAIPMNEFGYEGQLGCAAISLKSSGADPTGTDEATLLAELEQWLVEKGGLPTYGVPRFVRVIVDEGEATTHDEGRRKGDIPGAERVSIIMKKLKTGLRREGFNMPPRCNDRMYFIDREGNGFKPLTEEMKQLLLSGKAKL</sequence>
<evidence type="ECO:0000256" key="3">
    <source>
        <dbReference type="ARBA" id="ARBA00022741"/>
    </source>
</evidence>
<dbReference type="GO" id="GO:0005524">
    <property type="term" value="F:ATP binding"/>
    <property type="evidence" value="ECO:0007669"/>
    <property type="project" value="UniProtKB-KW"/>
</dbReference>
<evidence type="ECO:0000256" key="2">
    <source>
        <dbReference type="ARBA" id="ARBA00022598"/>
    </source>
</evidence>
<reference evidence="9" key="3">
    <citation type="submission" date="2025-04" db="UniProtKB">
        <authorList>
            <consortium name="RefSeq"/>
        </authorList>
    </citation>
    <scope>IDENTIFICATION</scope>
    <source>
        <strain evidence="9">CBS 781.70</strain>
    </source>
</reference>
<organism evidence="7">
    <name type="scientific">Eremomyces bilateralis CBS 781.70</name>
    <dbReference type="NCBI Taxonomy" id="1392243"/>
    <lineage>
        <taxon>Eukaryota</taxon>
        <taxon>Fungi</taxon>
        <taxon>Dikarya</taxon>
        <taxon>Ascomycota</taxon>
        <taxon>Pezizomycotina</taxon>
        <taxon>Dothideomycetes</taxon>
        <taxon>Dothideomycetes incertae sedis</taxon>
        <taxon>Eremomycetales</taxon>
        <taxon>Eremomycetaceae</taxon>
        <taxon>Eremomyces</taxon>
    </lineage>
</organism>
<dbReference type="InterPro" id="IPR045851">
    <property type="entry name" value="AMP-bd_C_sf"/>
</dbReference>
<dbReference type="InterPro" id="IPR020845">
    <property type="entry name" value="AMP-binding_CS"/>
</dbReference>
<evidence type="ECO:0000256" key="5">
    <source>
        <dbReference type="SAM" id="SignalP"/>
    </source>
</evidence>
<dbReference type="SUPFAM" id="SSF56801">
    <property type="entry name" value="Acetyl-CoA synthetase-like"/>
    <property type="match status" value="1"/>
</dbReference>
<gene>
    <name evidence="7 9" type="ORF">P152DRAFT_464910</name>
</gene>
<reference evidence="7 9" key="1">
    <citation type="submission" date="2020-01" db="EMBL/GenBank/DDBJ databases">
        <authorList>
            <consortium name="DOE Joint Genome Institute"/>
            <person name="Haridas S."/>
            <person name="Albert R."/>
            <person name="Binder M."/>
            <person name="Bloem J."/>
            <person name="Labutti K."/>
            <person name="Salamov A."/>
            <person name="Andreopoulos B."/>
            <person name="Baker S.E."/>
            <person name="Barry K."/>
            <person name="Bills G."/>
            <person name="Bluhm B.H."/>
            <person name="Cannon C."/>
            <person name="Castanera R."/>
            <person name="Culley D.E."/>
            <person name="Daum C."/>
            <person name="Ezra D."/>
            <person name="Gonzalez J.B."/>
            <person name="Henrissat B."/>
            <person name="Kuo A."/>
            <person name="Liang C."/>
            <person name="Lipzen A."/>
            <person name="Lutzoni F."/>
            <person name="Magnuson J."/>
            <person name="Mondo S."/>
            <person name="Nolan M."/>
            <person name="Ohm R."/>
            <person name="Pangilinan J."/>
            <person name="Park H.-J."/>
            <person name="Ramirez L."/>
            <person name="Alfaro M."/>
            <person name="Sun H."/>
            <person name="Tritt A."/>
            <person name="Yoshinaga Y."/>
            <person name="Zwiers L.-H."/>
            <person name="Turgeon B.G."/>
            <person name="Goodwin S.B."/>
            <person name="Spatafora J.W."/>
            <person name="Crous P.W."/>
            <person name="Grigoriev I.V."/>
        </authorList>
    </citation>
    <scope>NUCLEOTIDE SEQUENCE</scope>
    <source>
        <strain evidence="7 9">CBS 781.70</strain>
    </source>
</reference>
<dbReference type="GO" id="GO:0005886">
    <property type="term" value="C:plasma membrane"/>
    <property type="evidence" value="ECO:0007669"/>
    <property type="project" value="TreeGrafter"/>
</dbReference>
<protein>
    <submittedName>
        <fullName evidence="7 9">Fatty-acyl-CoA synthase</fullName>
    </submittedName>
</protein>
<dbReference type="PANTHER" id="PTHR43107">
    <property type="entry name" value="LONG-CHAIN FATTY ACID TRANSPORT PROTEIN"/>
    <property type="match status" value="1"/>
</dbReference>
<dbReference type="GO" id="GO:0004467">
    <property type="term" value="F:long-chain fatty acid-CoA ligase activity"/>
    <property type="evidence" value="ECO:0007669"/>
    <property type="project" value="TreeGrafter"/>
</dbReference>
<dbReference type="InterPro" id="IPR000873">
    <property type="entry name" value="AMP-dep_synth/lig_dom"/>
</dbReference>
<evidence type="ECO:0000313" key="8">
    <source>
        <dbReference type="Proteomes" id="UP000504638"/>
    </source>
</evidence>
<feature type="chain" id="PRO_5044631951" evidence="5">
    <location>
        <begin position="17"/>
        <end position="687"/>
    </location>
</feature>
<evidence type="ECO:0000259" key="6">
    <source>
        <dbReference type="Pfam" id="PF00501"/>
    </source>
</evidence>
<keyword evidence="3" id="KW-0547">Nucleotide-binding</keyword>
<dbReference type="PROSITE" id="PS00455">
    <property type="entry name" value="AMP_BINDING"/>
    <property type="match status" value="1"/>
</dbReference>
<evidence type="ECO:0000256" key="4">
    <source>
        <dbReference type="ARBA" id="ARBA00022840"/>
    </source>
</evidence>
<keyword evidence="2" id="KW-0436">Ligase</keyword>
<evidence type="ECO:0000313" key="9">
    <source>
        <dbReference type="RefSeq" id="XP_033536679.1"/>
    </source>
</evidence>
<dbReference type="AlphaFoldDB" id="A0A6G1GAE2"/>
<dbReference type="Gene3D" id="3.40.50.12780">
    <property type="entry name" value="N-terminal domain of ligase-like"/>
    <property type="match status" value="1"/>
</dbReference>
<reference evidence="9" key="2">
    <citation type="submission" date="2020-04" db="EMBL/GenBank/DDBJ databases">
        <authorList>
            <consortium name="NCBI Genome Project"/>
        </authorList>
    </citation>
    <scope>NUCLEOTIDE SEQUENCE</scope>
    <source>
        <strain evidence="9">CBS 781.70</strain>
    </source>
</reference>
<keyword evidence="4" id="KW-0067">ATP-binding</keyword>
<dbReference type="EMBL" id="ML975152">
    <property type="protein sequence ID" value="KAF1815048.1"/>
    <property type="molecule type" value="Genomic_DNA"/>
</dbReference>
<dbReference type="RefSeq" id="XP_033536679.1">
    <property type="nucleotide sequence ID" value="XM_033680596.1"/>
</dbReference>
<dbReference type="Gene3D" id="3.30.300.30">
    <property type="match status" value="1"/>
</dbReference>
<feature type="domain" description="AMP-dependent synthetase/ligase" evidence="6">
    <location>
        <begin position="71"/>
        <end position="401"/>
    </location>
</feature>
<accession>A0A6G1GAE2</accession>
<dbReference type="Proteomes" id="UP000504638">
    <property type="component" value="Unplaced"/>
</dbReference>
<comment type="similarity">
    <text evidence="1">Belongs to the ATP-dependent AMP-binding enzyme family.</text>
</comment>
<evidence type="ECO:0000313" key="7">
    <source>
        <dbReference type="EMBL" id="KAF1815048.1"/>
    </source>
</evidence>
<proteinExistence type="inferred from homology"/>
<evidence type="ECO:0000256" key="1">
    <source>
        <dbReference type="ARBA" id="ARBA00006432"/>
    </source>
</evidence>
<dbReference type="InterPro" id="IPR042099">
    <property type="entry name" value="ANL_N_sf"/>
</dbReference>
<dbReference type="GO" id="GO:0044539">
    <property type="term" value="P:long-chain fatty acid import into cell"/>
    <property type="evidence" value="ECO:0007669"/>
    <property type="project" value="TreeGrafter"/>
</dbReference>
<dbReference type="GeneID" id="54421166"/>
<dbReference type="PANTHER" id="PTHR43107:SF15">
    <property type="entry name" value="FATTY ACID TRANSPORT PROTEIN 3, ISOFORM A"/>
    <property type="match status" value="1"/>
</dbReference>
<dbReference type="OrthoDB" id="10253869at2759"/>
<name>A0A6G1GAE2_9PEZI</name>
<feature type="signal peptide" evidence="5">
    <location>
        <begin position="1"/>
        <end position="16"/>
    </location>
</feature>
<keyword evidence="8" id="KW-1185">Reference proteome</keyword>